<sequence>MSPQFLTMKRMRIPAVLVAAILILSASCRQGRTGSEVLLTDQQSVPAVRAIHFGKNQPVSWTVKHLGDPGNLPVRPFSLEKLPSKPFDVGGERPLDSTAAAKPLDLRAFPESAFDLEKVPASALRFKSVALPPPAKVKAMSPKGRTGSFRGMIQFGTDEGLAGSTIISTCQDRYGLLWIGTEKGVSIYDGENIESFLLGTSRDNTVTCIYEDKAGTIWIGDYNGGIYVFDRTARLLKKIAGDVPAASVILSASEDAQGRIWFVRAGKEVVIVDPKNRVVRRLSKKNGLKHDVVGQVSVDPSDRVWICSEDGTNVIDLRRRMLMNIDLPGEEYIYAVRNDDGALWLGTSAGKVYHTDRARIHALPLPQRFGDFITTFTKTRNGELWTGDTNGNIFVYSPSRRTVEQISVGTAVSILGLTEDRQGQVWVSLAGQGGGYVVKRQEGKAGNFSRAEGLTDNNVWELLEDTRGMIWMGTYSGIDIYDPHAKKIRHLGMEQGLSQLRSTKIVQIGDEIWVGGSGSTLDIMDMKKGTLRTLGKPNELNITSVACLLLDSKGRIWIGTYDGKVRVIDRASGTVRHLSADLPGSLAFIQEDAAGFFWISSRDKGVYLMEPGLQRMRHIDTTGGLVGDNASGWMEDDERNVWLTSEDGLQRIDAARKLSVVLGTANGLPKKESYSIARRGKLIYVGTVDGLAVVGPVPPEETKSPWPIRVYKKSQGLSHLDFNQGALMFTRGGQLYAGVEQSLLVMEEPPADTTVPAPQISQLDILGKPVFFLPPAPAGDERLRDTVRKAGSDSVIMAKELFDARLKPFREQGISWKNVGGPFNMPGELVLPYDQNYLAFHFTGMQLSNSDNVRYRYILEGIDQVWSQPAAQEVSDSYRDLPPGHYTFKVSAKGFNNTWSAPAIFNFTITPPWWETWWAYVFYALALAALIFALIVYRSRALKRENRLLEEKIANRTRQLKESLDELNSTQSQLIQSAKMASLGELTAGIAHEIQNPLNFVNNFSEVSRELLTELQEEIDAGNMDDVKAIAGNLDQNLGKIHHHGKRADRIVKSMLQHSRSSTGNKEPTDINALADEYLRLSYHGLRAKDKTFNAEMLTDLDPSLPKTNIISQDVGRVLLNLFNNAFQATQERAKNNGTGYKPLVEVKTWQREDGIFISVKDNGNGIPASIREKIFQPFFTTKPSGEGTGLGLSLSYDVIVKLHGGSIEADSQEGASTVFLIRLPISH</sequence>
<dbReference type="RefSeq" id="WP_160907623.1">
    <property type="nucleotide sequence ID" value="NZ_WVHS01000003.1"/>
</dbReference>
<keyword evidence="5" id="KW-0812">Transmembrane</keyword>
<keyword evidence="5" id="KW-1133">Transmembrane helix</keyword>
<keyword evidence="3" id="KW-0597">Phosphoprotein</keyword>
<gene>
    <name evidence="7" type="ORF">GS398_15180</name>
</gene>
<dbReference type="Gene3D" id="3.30.565.10">
    <property type="entry name" value="Histidine kinase-like ATPase, C-terminal domain"/>
    <property type="match status" value="1"/>
</dbReference>
<dbReference type="Pfam" id="PF00512">
    <property type="entry name" value="HisKA"/>
    <property type="match status" value="1"/>
</dbReference>
<dbReference type="InterPro" id="IPR036890">
    <property type="entry name" value="HATPase_C_sf"/>
</dbReference>
<dbReference type="Pfam" id="PF07495">
    <property type="entry name" value="Y_Y_Y"/>
    <property type="match status" value="1"/>
</dbReference>
<dbReference type="GO" id="GO:0000155">
    <property type="term" value="F:phosphorelay sensor kinase activity"/>
    <property type="evidence" value="ECO:0007669"/>
    <property type="project" value="InterPro"/>
</dbReference>
<accession>A0A7K1Y050</accession>
<evidence type="ECO:0000256" key="1">
    <source>
        <dbReference type="ARBA" id="ARBA00000085"/>
    </source>
</evidence>
<dbReference type="EC" id="2.7.13.3" evidence="2"/>
<dbReference type="PANTHER" id="PTHR43547">
    <property type="entry name" value="TWO-COMPONENT HISTIDINE KINASE"/>
    <property type="match status" value="1"/>
</dbReference>
<dbReference type="InterPro" id="IPR003594">
    <property type="entry name" value="HATPase_dom"/>
</dbReference>
<evidence type="ECO:0000256" key="2">
    <source>
        <dbReference type="ARBA" id="ARBA00012438"/>
    </source>
</evidence>
<dbReference type="PANTHER" id="PTHR43547:SF2">
    <property type="entry name" value="HYBRID SIGNAL TRANSDUCTION HISTIDINE KINASE C"/>
    <property type="match status" value="1"/>
</dbReference>
<dbReference type="InterPro" id="IPR015943">
    <property type="entry name" value="WD40/YVTN_repeat-like_dom_sf"/>
</dbReference>
<keyword evidence="4" id="KW-0175">Coiled coil</keyword>
<dbReference type="SUPFAM" id="SSF47384">
    <property type="entry name" value="Homodimeric domain of signal transducing histidine kinase"/>
    <property type="match status" value="1"/>
</dbReference>
<dbReference type="SUPFAM" id="SSF55874">
    <property type="entry name" value="ATPase domain of HSP90 chaperone/DNA topoisomerase II/histidine kinase"/>
    <property type="match status" value="1"/>
</dbReference>
<keyword evidence="8" id="KW-1185">Reference proteome</keyword>
<feature type="coiled-coil region" evidence="4">
    <location>
        <begin position="939"/>
        <end position="966"/>
    </location>
</feature>
<evidence type="ECO:0000313" key="7">
    <source>
        <dbReference type="EMBL" id="MXV16644.1"/>
    </source>
</evidence>
<dbReference type="InterPro" id="IPR011123">
    <property type="entry name" value="Y_Y_Y"/>
</dbReference>
<dbReference type="SUPFAM" id="SSF63829">
    <property type="entry name" value="Calcium-dependent phosphotriesterase"/>
    <property type="match status" value="3"/>
</dbReference>
<comment type="catalytic activity">
    <reaction evidence="1">
        <text>ATP + protein L-histidine = ADP + protein N-phospho-L-histidine.</text>
        <dbReference type="EC" id="2.7.13.3"/>
    </reaction>
</comment>
<evidence type="ECO:0000313" key="8">
    <source>
        <dbReference type="Proteomes" id="UP000451233"/>
    </source>
</evidence>
<organism evidence="7 8">
    <name type="scientific">Hufsiella ginkgonis</name>
    <dbReference type="NCBI Taxonomy" id="2695274"/>
    <lineage>
        <taxon>Bacteria</taxon>
        <taxon>Pseudomonadati</taxon>
        <taxon>Bacteroidota</taxon>
        <taxon>Sphingobacteriia</taxon>
        <taxon>Sphingobacteriales</taxon>
        <taxon>Sphingobacteriaceae</taxon>
        <taxon>Hufsiella</taxon>
    </lineage>
</organism>
<dbReference type="CDD" id="cd00082">
    <property type="entry name" value="HisKA"/>
    <property type="match status" value="1"/>
</dbReference>
<protein>
    <recommendedName>
        <fullName evidence="2">histidine kinase</fullName>
        <ecNumber evidence="2">2.7.13.3</ecNumber>
    </recommendedName>
</protein>
<keyword evidence="5" id="KW-0472">Membrane</keyword>
<feature type="domain" description="Histidine kinase" evidence="6">
    <location>
        <begin position="989"/>
        <end position="1228"/>
    </location>
</feature>
<dbReference type="SMART" id="SM00388">
    <property type="entry name" value="HisKA"/>
    <property type="match status" value="1"/>
</dbReference>
<comment type="caution">
    <text evidence="7">The sequence shown here is derived from an EMBL/GenBank/DDBJ whole genome shotgun (WGS) entry which is preliminary data.</text>
</comment>
<evidence type="ECO:0000259" key="6">
    <source>
        <dbReference type="PROSITE" id="PS50109"/>
    </source>
</evidence>
<dbReference type="Gene3D" id="2.130.10.10">
    <property type="entry name" value="YVTN repeat-like/Quinoprotein amine dehydrogenase"/>
    <property type="match status" value="3"/>
</dbReference>
<dbReference type="InterPro" id="IPR004358">
    <property type="entry name" value="Sig_transdc_His_kin-like_C"/>
</dbReference>
<proteinExistence type="predicted"/>
<feature type="transmembrane region" description="Helical" evidence="5">
    <location>
        <begin position="917"/>
        <end position="937"/>
    </location>
</feature>
<reference evidence="7 8" key="1">
    <citation type="submission" date="2019-11" db="EMBL/GenBank/DDBJ databases">
        <title>Pedobacter sp. HMF7056 Genome sequencing and assembly.</title>
        <authorList>
            <person name="Kang H."/>
            <person name="Kim H."/>
            <person name="Joh K."/>
        </authorList>
    </citation>
    <scope>NUCLEOTIDE SEQUENCE [LARGE SCALE GENOMIC DNA]</scope>
    <source>
        <strain evidence="7 8">HMF7056</strain>
    </source>
</reference>
<dbReference type="InterPro" id="IPR013783">
    <property type="entry name" value="Ig-like_fold"/>
</dbReference>
<dbReference type="InterPro" id="IPR011110">
    <property type="entry name" value="Reg_prop"/>
</dbReference>
<dbReference type="Pfam" id="PF07494">
    <property type="entry name" value="Reg_prop"/>
    <property type="match status" value="4"/>
</dbReference>
<evidence type="ECO:0000256" key="3">
    <source>
        <dbReference type="ARBA" id="ARBA00022553"/>
    </source>
</evidence>
<dbReference type="AlphaFoldDB" id="A0A7K1Y050"/>
<dbReference type="Gene3D" id="1.10.287.130">
    <property type="match status" value="1"/>
</dbReference>
<dbReference type="InterPro" id="IPR005467">
    <property type="entry name" value="His_kinase_dom"/>
</dbReference>
<evidence type="ECO:0000256" key="5">
    <source>
        <dbReference type="SAM" id="Phobius"/>
    </source>
</evidence>
<dbReference type="InterPro" id="IPR036097">
    <property type="entry name" value="HisK_dim/P_sf"/>
</dbReference>
<dbReference type="Proteomes" id="UP000451233">
    <property type="component" value="Unassembled WGS sequence"/>
</dbReference>
<dbReference type="InterPro" id="IPR003661">
    <property type="entry name" value="HisK_dim/P_dom"/>
</dbReference>
<dbReference type="Pfam" id="PF02518">
    <property type="entry name" value="HATPase_c"/>
    <property type="match status" value="1"/>
</dbReference>
<dbReference type="PROSITE" id="PS50109">
    <property type="entry name" value="HIS_KIN"/>
    <property type="match status" value="1"/>
</dbReference>
<dbReference type="EMBL" id="WVHS01000003">
    <property type="protein sequence ID" value="MXV16644.1"/>
    <property type="molecule type" value="Genomic_DNA"/>
</dbReference>
<evidence type="ECO:0000256" key="4">
    <source>
        <dbReference type="SAM" id="Coils"/>
    </source>
</evidence>
<name>A0A7K1Y050_9SPHI</name>
<dbReference type="SMART" id="SM00387">
    <property type="entry name" value="HATPase_c"/>
    <property type="match status" value="1"/>
</dbReference>
<dbReference type="Gene3D" id="2.60.40.10">
    <property type="entry name" value="Immunoglobulins"/>
    <property type="match status" value="1"/>
</dbReference>
<dbReference type="PRINTS" id="PR00344">
    <property type="entry name" value="BCTRLSENSOR"/>
</dbReference>